<dbReference type="Pfam" id="PF04335">
    <property type="entry name" value="VirB8"/>
    <property type="match status" value="1"/>
</dbReference>
<evidence type="ECO:0000256" key="5">
    <source>
        <dbReference type="SAM" id="Phobius"/>
    </source>
</evidence>
<comment type="subcellular location">
    <subcellularLocation>
        <location evidence="1">Membrane</location>
        <topology evidence="1">Single-pass membrane protein</topology>
    </subcellularLocation>
</comment>
<keyword evidence="3 5" id="KW-1133">Transmembrane helix</keyword>
<gene>
    <name evidence="7" type="ORF">JWV37_10775</name>
</gene>
<dbReference type="Gene3D" id="3.10.450.230">
    <property type="entry name" value="VirB8 protein"/>
    <property type="match status" value="1"/>
</dbReference>
<feature type="domain" description="Bacterial virulence protein VirB8" evidence="6">
    <location>
        <begin position="20"/>
        <end position="208"/>
    </location>
</feature>
<dbReference type="Proteomes" id="UP000703590">
    <property type="component" value="Unassembled WGS sequence"/>
</dbReference>
<keyword evidence="2 5" id="KW-0812">Transmembrane</keyword>
<reference evidence="8" key="1">
    <citation type="submission" date="2021-02" db="EMBL/GenBank/DDBJ databases">
        <title>Sulfurospirillum tamanensis sp. nov.</title>
        <authorList>
            <person name="Merkel A.Y."/>
        </authorList>
    </citation>
    <scope>NUCLEOTIDE SEQUENCE [LARGE SCALE GENOMIC DNA]</scope>
    <source>
        <strain evidence="8">T05b</strain>
    </source>
</reference>
<keyword evidence="4 5" id="KW-0472">Membrane</keyword>
<feature type="transmembrane region" description="Helical" evidence="5">
    <location>
        <begin position="21"/>
        <end position="44"/>
    </location>
</feature>
<protein>
    <recommendedName>
        <fullName evidence="6">Bacterial virulence protein VirB8 domain-containing protein</fullName>
    </recommendedName>
</protein>
<evidence type="ECO:0000256" key="1">
    <source>
        <dbReference type="ARBA" id="ARBA00004167"/>
    </source>
</evidence>
<organism evidence="7 8">
    <name type="scientific">Sulfurospirillum tamanense</name>
    <dbReference type="NCBI Taxonomy" id="2813362"/>
    <lineage>
        <taxon>Bacteria</taxon>
        <taxon>Pseudomonadati</taxon>
        <taxon>Campylobacterota</taxon>
        <taxon>Epsilonproteobacteria</taxon>
        <taxon>Campylobacterales</taxon>
        <taxon>Sulfurospirillaceae</taxon>
        <taxon>Sulfurospirillum</taxon>
    </lineage>
</organism>
<dbReference type="RefSeq" id="WP_205459812.1">
    <property type="nucleotide sequence ID" value="NZ_JAFHKK010000029.1"/>
</dbReference>
<name>A0ABS2WUE1_9BACT</name>
<dbReference type="EMBL" id="JAFHKK010000029">
    <property type="protein sequence ID" value="MBN2965266.1"/>
    <property type="molecule type" value="Genomic_DNA"/>
</dbReference>
<dbReference type="SUPFAM" id="SSF54427">
    <property type="entry name" value="NTF2-like"/>
    <property type="match status" value="1"/>
</dbReference>
<reference evidence="7 8" key="3">
    <citation type="submission" date="2021-02" db="EMBL/GenBank/DDBJ databases">
        <authorList>
            <person name="Merkel A.Y."/>
        </authorList>
    </citation>
    <scope>NUCLEOTIDE SEQUENCE [LARGE SCALE GENOMIC DNA]</scope>
    <source>
        <strain evidence="7 8">T05b</strain>
    </source>
</reference>
<dbReference type="CDD" id="cd16424">
    <property type="entry name" value="VirB8"/>
    <property type="match status" value="1"/>
</dbReference>
<evidence type="ECO:0000259" key="6">
    <source>
        <dbReference type="Pfam" id="PF04335"/>
    </source>
</evidence>
<proteinExistence type="predicted"/>
<accession>A0ABS2WUE1</accession>
<dbReference type="InterPro" id="IPR032710">
    <property type="entry name" value="NTF2-like_dom_sf"/>
</dbReference>
<comment type="caution">
    <text evidence="7">The sequence shown here is derived from an EMBL/GenBank/DDBJ whole genome shotgun (WGS) entry which is preliminary data.</text>
</comment>
<evidence type="ECO:0000313" key="8">
    <source>
        <dbReference type="Proteomes" id="UP000703590"/>
    </source>
</evidence>
<reference evidence="7 8" key="2">
    <citation type="submission" date="2021-02" db="EMBL/GenBank/DDBJ databases">
        <title>Sulfurospirillum tamanensis sp. nov.</title>
        <authorList>
            <person name="Frolova A."/>
            <person name="Merkel A."/>
            <person name="Slobodkin A."/>
        </authorList>
    </citation>
    <scope>NUCLEOTIDE SEQUENCE [LARGE SCALE GENOMIC DNA]</scope>
    <source>
        <strain evidence="7 8">T05b</strain>
    </source>
</reference>
<sequence>MLENVRENLSVYLLEKKMINVLFWLNIVQFAVIVVLVVGIFSLFPLKERVPFLVQFSNAAQNFATITQANKDMTNAEALRIGLVSSYVDMRETKNNIDDQRRYEAVRAQSAPTVWRDFEAIFKQKDGIYQKKEDYTREVRIVNVSFIPRTNIAQVDFQATVKREGRILDVSNFRAVLYFQYTDKLKIKFDEITSNPIGFQVTNYSLSKIEAWTAGGEEQ</sequence>
<dbReference type="InterPro" id="IPR007430">
    <property type="entry name" value="VirB8"/>
</dbReference>
<keyword evidence="8" id="KW-1185">Reference proteome</keyword>
<evidence type="ECO:0000256" key="2">
    <source>
        <dbReference type="ARBA" id="ARBA00022692"/>
    </source>
</evidence>
<evidence type="ECO:0000256" key="3">
    <source>
        <dbReference type="ARBA" id="ARBA00022989"/>
    </source>
</evidence>
<evidence type="ECO:0000256" key="4">
    <source>
        <dbReference type="ARBA" id="ARBA00023136"/>
    </source>
</evidence>
<evidence type="ECO:0000313" key="7">
    <source>
        <dbReference type="EMBL" id="MBN2965266.1"/>
    </source>
</evidence>